<sequence length="297" mass="34598">MSGEQPLESLIRRNRTLVDNCNALKKLIVAYENKSPQLQHLDGEYILLDAGPIEYYCPPLHIDLDLDEVIALEIENADLEKLTATLFRKLQEIETLLKNYQQDLDSPTSEDLQHLLKLGKHEGRVDAERDATKVSLRARYQHLLQSIADVQNQKKQLEKLNGVNETMMGKLTEENDALQDKVKQLENNVQNLSPVSDRIAHFLIKKTDVEAEKKEYQEELNSLLKERMDMEDMEEDLHGQLTRMKDFSNYINLIKELEQQVDDLQDSAKMIKHREEEEAVLPVEKNLEFLPFRIRDH</sequence>
<dbReference type="KEGG" id="tng:GSTEN00023561G001"/>
<feature type="coiled-coil region" evidence="1">
    <location>
        <begin position="140"/>
        <end position="274"/>
    </location>
</feature>
<dbReference type="EMBL" id="CAAE01014729">
    <property type="protein sequence ID" value="CAG03974.1"/>
    <property type="molecule type" value="Genomic_DNA"/>
</dbReference>
<reference evidence="2" key="2">
    <citation type="submission" date="2004-02" db="EMBL/GenBank/DDBJ databases">
        <authorList>
            <consortium name="Genoscope"/>
            <consortium name="Whitehead Institute Centre for Genome Research"/>
        </authorList>
    </citation>
    <scope>NUCLEOTIDE SEQUENCE</scope>
</reference>
<evidence type="ECO:0000313" key="2">
    <source>
        <dbReference type="EMBL" id="CAG03974.1"/>
    </source>
</evidence>
<gene>
    <name evidence="2" type="ORF">GSTENG00023561001</name>
</gene>
<dbReference type="AlphaFoldDB" id="Q4S5V8"/>
<reference evidence="2" key="1">
    <citation type="journal article" date="2004" name="Nature">
        <title>Genome duplication in the teleost fish Tetraodon nigroviridis reveals the early vertebrate proto-karyotype.</title>
        <authorList>
            <person name="Jaillon O."/>
            <person name="Aury J.-M."/>
            <person name="Brunet F."/>
            <person name="Petit J.-L."/>
            <person name="Stange-Thomann N."/>
            <person name="Mauceli E."/>
            <person name="Bouneau L."/>
            <person name="Fischer C."/>
            <person name="Ozouf-Costaz C."/>
            <person name="Bernot A."/>
            <person name="Nicaud S."/>
            <person name="Jaffe D."/>
            <person name="Fisher S."/>
            <person name="Lutfalla G."/>
            <person name="Dossat C."/>
            <person name="Segurens B."/>
            <person name="Dasilva C."/>
            <person name="Salanoubat M."/>
            <person name="Levy M."/>
            <person name="Boudet N."/>
            <person name="Castellano S."/>
            <person name="Anthouard V."/>
            <person name="Jubin C."/>
            <person name="Castelli V."/>
            <person name="Katinka M."/>
            <person name="Vacherie B."/>
            <person name="Biemont C."/>
            <person name="Skalli Z."/>
            <person name="Cattolico L."/>
            <person name="Poulain J."/>
            <person name="De Berardinis V."/>
            <person name="Cruaud C."/>
            <person name="Duprat S."/>
            <person name="Brottier P."/>
            <person name="Coutanceau J.-P."/>
            <person name="Gouzy J."/>
            <person name="Parra G."/>
            <person name="Lardier G."/>
            <person name="Chapple C."/>
            <person name="McKernan K.J."/>
            <person name="McEwan P."/>
            <person name="Bosak S."/>
            <person name="Kellis M."/>
            <person name="Volff J.-N."/>
            <person name="Guigo R."/>
            <person name="Zody M.C."/>
            <person name="Mesirov J."/>
            <person name="Lindblad-Toh K."/>
            <person name="Birren B."/>
            <person name="Nusbaum C."/>
            <person name="Kahn D."/>
            <person name="Robinson-Rechavi M."/>
            <person name="Laudet V."/>
            <person name="Schachter V."/>
            <person name="Quetier F."/>
            <person name="Saurin W."/>
            <person name="Scarpelli C."/>
            <person name="Wincker P."/>
            <person name="Lander E.S."/>
            <person name="Weissenbach J."/>
            <person name="Roest Crollius H."/>
        </authorList>
    </citation>
    <scope>NUCLEOTIDE SEQUENCE [LARGE SCALE GENOMIC DNA]</scope>
</reference>
<dbReference type="OrthoDB" id="10572916at2759"/>
<accession>Q4S5V8</accession>
<name>Q4S5V8_TETNG</name>
<protein>
    <submittedName>
        <fullName evidence="2">Chromosome 9 SCAF14729, whole genome shotgun sequence</fullName>
    </submittedName>
</protein>
<evidence type="ECO:0000256" key="1">
    <source>
        <dbReference type="SAM" id="Coils"/>
    </source>
</evidence>
<proteinExistence type="predicted"/>
<organism evidence="2">
    <name type="scientific">Tetraodon nigroviridis</name>
    <name type="common">Spotted green pufferfish</name>
    <name type="synonym">Chelonodon nigroviridis</name>
    <dbReference type="NCBI Taxonomy" id="99883"/>
    <lineage>
        <taxon>Eukaryota</taxon>
        <taxon>Metazoa</taxon>
        <taxon>Chordata</taxon>
        <taxon>Craniata</taxon>
        <taxon>Vertebrata</taxon>
        <taxon>Euteleostomi</taxon>
        <taxon>Actinopterygii</taxon>
        <taxon>Neopterygii</taxon>
        <taxon>Teleostei</taxon>
        <taxon>Neoteleostei</taxon>
        <taxon>Acanthomorphata</taxon>
        <taxon>Eupercaria</taxon>
        <taxon>Tetraodontiformes</taxon>
        <taxon>Tetradontoidea</taxon>
        <taxon>Tetraodontidae</taxon>
        <taxon>Tetraodon</taxon>
    </lineage>
</organism>
<keyword evidence="1" id="KW-0175">Coiled coil</keyword>